<dbReference type="EMBL" id="WBKB01000010">
    <property type="protein sequence ID" value="KAB1641152.1"/>
    <property type="molecule type" value="Genomic_DNA"/>
</dbReference>
<feature type="transmembrane region" description="Helical" evidence="1">
    <location>
        <begin position="80"/>
        <end position="97"/>
    </location>
</feature>
<name>A0A7J5B803_9MICO</name>
<evidence type="ECO:0000313" key="3">
    <source>
        <dbReference type="Proteomes" id="UP000433493"/>
    </source>
</evidence>
<comment type="caution">
    <text evidence="2">The sequence shown here is derived from an EMBL/GenBank/DDBJ whole genome shotgun (WGS) entry which is preliminary data.</text>
</comment>
<feature type="transmembrane region" description="Helical" evidence="1">
    <location>
        <begin position="103"/>
        <end position="124"/>
    </location>
</feature>
<reference evidence="2 3" key="1">
    <citation type="submission" date="2019-09" db="EMBL/GenBank/DDBJ databases">
        <title>Phylogeny of genus Pseudoclavibacter and closely related genus.</title>
        <authorList>
            <person name="Li Y."/>
        </authorList>
    </citation>
    <scope>NUCLEOTIDE SEQUENCE [LARGE SCALE GENOMIC DNA]</scope>
    <source>
        <strain evidence="2 3">KCTC 13959</strain>
    </source>
</reference>
<keyword evidence="1" id="KW-0472">Membrane</keyword>
<accession>A0A7J5B803</accession>
<gene>
    <name evidence="2" type="ORF">F8O05_13035</name>
</gene>
<dbReference type="RefSeq" id="WP_158053189.1">
    <property type="nucleotide sequence ID" value="NZ_WBKB01000010.1"/>
</dbReference>
<organism evidence="2 3">
    <name type="scientific">Gulosibacter chungangensis</name>
    <dbReference type="NCBI Taxonomy" id="979746"/>
    <lineage>
        <taxon>Bacteria</taxon>
        <taxon>Bacillati</taxon>
        <taxon>Actinomycetota</taxon>
        <taxon>Actinomycetes</taxon>
        <taxon>Micrococcales</taxon>
        <taxon>Microbacteriaceae</taxon>
        <taxon>Gulosibacter</taxon>
    </lineage>
</organism>
<feature type="transmembrane region" description="Helical" evidence="1">
    <location>
        <begin position="42"/>
        <end position="68"/>
    </location>
</feature>
<sequence length="131" mass="14083">MSEQVKSAPEWPVRVLRTLIGVEAVGMLAVAVLLIYDLLTQPALSVATSIALIVLAFIGAAFLAAIFVGIRQGQTWTRSAAITWQVLQTAAAVVILQGDMAQLLGWVIAILALAVLILIFHPAVTEQLRRR</sequence>
<keyword evidence="1" id="KW-1133">Transmembrane helix</keyword>
<protein>
    <recommendedName>
        <fullName evidence="4">Histidine kinase</fullName>
    </recommendedName>
</protein>
<evidence type="ECO:0008006" key="4">
    <source>
        <dbReference type="Google" id="ProtNLM"/>
    </source>
</evidence>
<evidence type="ECO:0000256" key="1">
    <source>
        <dbReference type="SAM" id="Phobius"/>
    </source>
</evidence>
<keyword evidence="3" id="KW-1185">Reference proteome</keyword>
<dbReference type="Proteomes" id="UP000433493">
    <property type="component" value="Unassembled WGS sequence"/>
</dbReference>
<dbReference type="AlphaFoldDB" id="A0A7J5B803"/>
<keyword evidence="1" id="KW-0812">Transmembrane</keyword>
<dbReference type="OrthoDB" id="5125140at2"/>
<feature type="transmembrane region" description="Helical" evidence="1">
    <location>
        <begin position="15"/>
        <end position="36"/>
    </location>
</feature>
<proteinExistence type="predicted"/>
<evidence type="ECO:0000313" key="2">
    <source>
        <dbReference type="EMBL" id="KAB1641152.1"/>
    </source>
</evidence>